<keyword evidence="1" id="KW-0175">Coiled coil</keyword>
<evidence type="ECO:0000313" key="3">
    <source>
        <dbReference type="EMBL" id="CAI9292335.1"/>
    </source>
</evidence>
<dbReference type="PANTHER" id="PTHR33411:SF33">
    <property type="entry name" value="TRANSPOSASE, PTTA_EN_SPM, PLANT-RELATED"/>
    <property type="match status" value="1"/>
</dbReference>
<feature type="compositionally biased region" description="Polar residues" evidence="2">
    <location>
        <begin position="72"/>
        <end position="81"/>
    </location>
</feature>
<dbReference type="Proteomes" id="UP001177003">
    <property type="component" value="Chromosome 7"/>
</dbReference>
<feature type="compositionally biased region" description="Basic and acidic residues" evidence="2">
    <location>
        <begin position="46"/>
        <end position="57"/>
    </location>
</feature>
<feature type="compositionally biased region" description="Basic residues" evidence="2">
    <location>
        <begin position="13"/>
        <end position="22"/>
    </location>
</feature>
<keyword evidence="4" id="KW-1185">Reference proteome</keyword>
<evidence type="ECO:0000256" key="2">
    <source>
        <dbReference type="SAM" id="MobiDB-lite"/>
    </source>
</evidence>
<gene>
    <name evidence="3" type="ORF">LSALG_LOCUS31418</name>
</gene>
<dbReference type="EMBL" id="OX465083">
    <property type="protein sequence ID" value="CAI9292335.1"/>
    <property type="molecule type" value="Genomic_DNA"/>
</dbReference>
<feature type="region of interest" description="Disordered" evidence="2">
    <location>
        <begin position="1"/>
        <end position="154"/>
    </location>
</feature>
<dbReference type="AlphaFoldDB" id="A0AA35ZGU2"/>
<evidence type="ECO:0000256" key="1">
    <source>
        <dbReference type="SAM" id="Coils"/>
    </source>
</evidence>
<dbReference type="Pfam" id="PF03004">
    <property type="entry name" value="Transposase_24"/>
    <property type="match status" value="1"/>
</dbReference>
<dbReference type="InterPro" id="IPR004252">
    <property type="entry name" value="Probable_transposase_24"/>
</dbReference>
<accession>A0AA35ZGU2</accession>
<feature type="coiled-coil region" evidence="1">
    <location>
        <begin position="386"/>
        <end position="413"/>
    </location>
</feature>
<sequence length="447" mass="51340">MQDTHIMSGSRGRQPRSHHSAARGHDSTSSRRHDSARGGGDSTGGRLHDSAHGHDSTGSRPQDSSPNDRQRQGCTRLTSLSVHDAENLGRGYAGSTSDVGISDQMDNTQRIIKRRRVHEAHNSGIDPDNDSEEEDDDDTQRDSNVTDTPHRYGDTRPYLEKFGKKFASYQVHHQIRLIFDQFLDGAWPTFTKLPPTVFQQMFRAFGKYYRWDSVNDGMIESGFRSVVQDRYSDIMSEYRHEFANRARAAGHNIPNTNNDFAIMRDFEPISFNEDVWKDLCKYWDTDAWRKKSVAGRANRMSGDDIGTVSRHTGGSRGYDQYRLELRPRKNSRLKIMIQFKSWSFVHLLLEQYVRDTLVPWLKRSSDLHFVVTGTSSNGNKPTSSEYQQSQQRVQELEEAHAELVRQNGEMAKRQAQMEKQMAEMVEFMRRYDTNNRPDNPSNPSNAP</sequence>
<feature type="compositionally biased region" description="Acidic residues" evidence="2">
    <location>
        <begin position="127"/>
        <end position="139"/>
    </location>
</feature>
<dbReference type="PANTHER" id="PTHR33411">
    <property type="entry name" value="OS08G0392500 PROTEIN"/>
    <property type="match status" value="1"/>
</dbReference>
<reference evidence="3" key="1">
    <citation type="submission" date="2023-04" db="EMBL/GenBank/DDBJ databases">
        <authorList>
            <person name="Vijverberg K."/>
            <person name="Xiong W."/>
            <person name="Schranz E."/>
        </authorList>
    </citation>
    <scope>NUCLEOTIDE SEQUENCE</scope>
</reference>
<organism evidence="3 4">
    <name type="scientific">Lactuca saligna</name>
    <name type="common">Willowleaf lettuce</name>
    <dbReference type="NCBI Taxonomy" id="75948"/>
    <lineage>
        <taxon>Eukaryota</taxon>
        <taxon>Viridiplantae</taxon>
        <taxon>Streptophyta</taxon>
        <taxon>Embryophyta</taxon>
        <taxon>Tracheophyta</taxon>
        <taxon>Spermatophyta</taxon>
        <taxon>Magnoliopsida</taxon>
        <taxon>eudicotyledons</taxon>
        <taxon>Gunneridae</taxon>
        <taxon>Pentapetalae</taxon>
        <taxon>asterids</taxon>
        <taxon>campanulids</taxon>
        <taxon>Asterales</taxon>
        <taxon>Asteraceae</taxon>
        <taxon>Cichorioideae</taxon>
        <taxon>Cichorieae</taxon>
        <taxon>Lactucinae</taxon>
        <taxon>Lactuca</taxon>
    </lineage>
</organism>
<proteinExistence type="predicted"/>
<name>A0AA35ZGU2_LACSI</name>
<feature type="compositionally biased region" description="Basic and acidic residues" evidence="2">
    <location>
        <begin position="23"/>
        <end position="36"/>
    </location>
</feature>
<evidence type="ECO:0000313" key="4">
    <source>
        <dbReference type="Proteomes" id="UP001177003"/>
    </source>
</evidence>
<evidence type="ECO:0008006" key="5">
    <source>
        <dbReference type="Google" id="ProtNLM"/>
    </source>
</evidence>
<feature type="compositionally biased region" description="Polar residues" evidence="2">
    <location>
        <begin position="94"/>
        <end position="110"/>
    </location>
</feature>
<protein>
    <recommendedName>
        <fullName evidence="5">Transposase, Ptta/En/Spm, plant</fullName>
    </recommendedName>
</protein>